<dbReference type="Pfam" id="PF00106">
    <property type="entry name" value="adh_short"/>
    <property type="match status" value="1"/>
</dbReference>
<name>A0A8J6D4U4_9ROSI</name>
<feature type="region of interest" description="Disordered" evidence="4">
    <location>
        <begin position="17"/>
        <end position="51"/>
    </location>
</feature>
<dbReference type="FunFam" id="3.40.50.720:FF:000137">
    <property type="entry name" value="Hydroxysteroid (17-beta) dehydrogenase 3"/>
    <property type="match status" value="1"/>
</dbReference>
<dbReference type="AlphaFoldDB" id="A0A8J6D4U4"/>
<organism evidence="5 6">
    <name type="scientific">Gossypium anomalum</name>
    <dbReference type="NCBI Taxonomy" id="47600"/>
    <lineage>
        <taxon>Eukaryota</taxon>
        <taxon>Viridiplantae</taxon>
        <taxon>Streptophyta</taxon>
        <taxon>Embryophyta</taxon>
        <taxon>Tracheophyta</taxon>
        <taxon>Spermatophyta</taxon>
        <taxon>Magnoliopsida</taxon>
        <taxon>eudicotyledons</taxon>
        <taxon>Gunneridae</taxon>
        <taxon>Pentapetalae</taxon>
        <taxon>rosids</taxon>
        <taxon>malvids</taxon>
        <taxon>Malvales</taxon>
        <taxon>Malvaceae</taxon>
        <taxon>Malvoideae</taxon>
        <taxon>Gossypium</taxon>
    </lineage>
</organism>
<dbReference type="Gene3D" id="3.40.50.720">
    <property type="entry name" value="NAD(P)-binding Rossmann-like Domain"/>
    <property type="match status" value="1"/>
</dbReference>
<comment type="caution">
    <text evidence="5">The sequence shown here is derived from an EMBL/GenBank/DDBJ whole genome shotgun (WGS) entry which is preliminary data.</text>
</comment>
<dbReference type="CDD" id="cd05356">
    <property type="entry name" value="17beta-HSD1_like_SDR_c"/>
    <property type="match status" value="1"/>
</dbReference>
<keyword evidence="6" id="KW-1185">Reference proteome</keyword>
<dbReference type="GO" id="GO:0045703">
    <property type="term" value="F:ketoreductase activity"/>
    <property type="evidence" value="ECO:0007669"/>
    <property type="project" value="TreeGrafter"/>
</dbReference>
<dbReference type="PANTHER" id="PTHR43899">
    <property type="entry name" value="RH59310P"/>
    <property type="match status" value="1"/>
</dbReference>
<evidence type="ECO:0000256" key="3">
    <source>
        <dbReference type="RuleBase" id="RU000363"/>
    </source>
</evidence>
<dbReference type="InterPro" id="IPR002347">
    <property type="entry name" value="SDR_fam"/>
</dbReference>
<reference evidence="5 6" key="1">
    <citation type="journal article" date="2021" name="bioRxiv">
        <title>The Gossypium anomalum genome as a resource for cotton improvement and evolutionary analysis of hybrid incompatibility.</title>
        <authorList>
            <person name="Grover C.E."/>
            <person name="Yuan D."/>
            <person name="Arick M.A."/>
            <person name="Miller E.R."/>
            <person name="Hu G."/>
            <person name="Peterson D.G."/>
            <person name="Wendel J.F."/>
            <person name="Udall J.A."/>
        </authorList>
    </citation>
    <scope>NUCLEOTIDE SEQUENCE [LARGE SCALE GENOMIC DNA]</scope>
    <source>
        <strain evidence="5">JFW-Udall</strain>
        <tissue evidence="5">Leaf</tissue>
    </source>
</reference>
<proteinExistence type="inferred from homology"/>
<dbReference type="PANTHER" id="PTHR43899:SF25">
    <property type="entry name" value="ENOYL-(ACYL CARRIER) REDUCTASE"/>
    <property type="match status" value="1"/>
</dbReference>
<accession>A0A8J6D4U4</accession>
<dbReference type="GO" id="GO:0005783">
    <property type="term" value="C:endoplasmic reticulum"/>
    <property type="evidence" value="ECO:0007669"/>
    <property type="project" value="TreeGrafter"/>
</dbReference>
<dbReference type="Proteomes" id="UP000701853">
    <property type="component" value="Chromosome 3"/>
</dbReference>
<dbReference type="SUPFAM" id="SSF51735">
    <property type="entry name" value="NAD(P)-binding Rossmann-fold domains"/>
    <property type="match status" value="1"/>
</dbReference>
<evidence type="ECO:0000256" key="4">
    <source>
        <dbReference type="SAM" id="MobiDB-lite"/>
    </source>
</evidence>
<sequence length="367" mass="40926">MSRSALFQEEFEGLAFFESEGNEENRSPPLFSPDDRGETFGDATANDSGEVVSDAREAGDWWCTRWPFGEERRQTRPPKNLKHHYGSWAIVTGCTDGIGKALAFQLASKGLSLVLVGRNPLKLVATADAIREKFGAQVETRNVVIDLAETSGEEISKTMEDAIEGLDIGVLVNNAGLAYEGARFLHEVDSEVAESIIKVNIVAATWITKAVVPIMVKKKKGAIVNVGSGSYGGFCSYPLYTIYAATKAYLTMFSRSINLEYKKTGIDIQCQIPLFVATKMTKFKRSSLFIPSAEMFSKASLRWVGHDEHLCVPYWPHSLQCFVLKALPDSFKDPYIFHYFLGMRKRMLLKDSKKFRTKVNNNPTNAM</sequence>
<dbReference type="EMBL" id="JAHUZN010000003">
    <property type="protein sequence ID" value="KAG8498592.1"/>
    <property type="molecule type" value="Genomic_DNA"/>
</dbReference>
<dbReference type="OrthoDB" id="5545019at2759"/>
<keyword evidence="2" id="KW-0560">Oxidoreductase</keyword>
<comment type="similarity">
    <text evidence="3">Belongs to the short-chain dehydrogenases/reductases (SDR) family.</text>
</comment>
<evidence type="ECO:0000256" key="1">
    <source>
        <dbReference type="ARBA" id="ARBA00022857"/>
    </source>
</evidence>
<dbReference type="InterPro" id="IPR036291">
    <property type="entry name" value="NAD(P)-bd_dom_sf"/>
</dbReference>
<protein>
    <submittedName>
        <fullName evidence="5">Uncharacterized protein</fullName>
    </submittedName>
</protein>
<gene>
    <name evidence="5" type="ORF">CXB51_004845</name>
</gene>
<evidence type="ECO:0000313" key="6">
    <source>
        <dbReference type="Proteomes" id="UP000701853"/>
    </source>
</evidence>
<dbReference type="InterPro" id="IPR051019">
    <property type="entry name" value="VLCFA-Steroid_DH"/>
</dbReference>
<evidence type="ECO:0000313" key="5">
    <source>
        <dbReference type="EMBL" id="KAG8498592.1"/>
    </source>
</evidence>
<dbReference type="PRINTS" id="PR00081">
    <property type="entry name" value="GDHRDH"/>
</dbReference>
<keyword evidence="1" id="KW-0521">NADP</keyword>
<dbReference type="PRINTS" id="PR00080">
    <property type="entry name" value="SDRFAMILY"/>
</dbReference>
<evidence type="ECO:0000256" key="2">
    <source>
        <dbReference type="ARBA" id="ARBA00023002"/>
    </source>
</evidence>